<dbReference type="RefSeq" id="WP_231807362.1">
    <property type="nucleotide sequence ID" value="NZ_JAJOZI010000001.1"/>
</dbReference>
<proteinExistence type="predicted"/>
<feature type="region of interest" description="Disordered" evidence="1">
    <location>
        <begin position="26"/>
        <end position="45"/>
    </location>
</feature>
<feature type="non-terminal residue" evidence="2">
    <location>
        <position position="1"/>
    </location>
</feature>
<reference evidence="2 3" key="2">
    <citation type="journal article" date="2023" name="Plant Pathol.">
        <title>Dismantling and reorganizing Pseudomonas marginalis sensu#lato.</title>
        <authorList>
            <person name="Sawada H."/>
            <person name="Fujikawa T."/>
            <person name="Satou M."/>
        </authorList>
    </citation>
    <scope>NUCLEOTIDE SEQUENCE [LARGE SCALE GENOMIC DNA]</scope>
    <source>
        <strain evidence="2 3">MAFF 311096</strain>
    </source>
</reference>
<feature type="compositionally biased region" description="Polar residues" evidence="1">
    <location>
        <begin position="27"/>
        <end position="38"/>
    </location>
</feature>
<dbReference type="Proteomes" id="UP001154922">
    <property type="component" value="Unassembled WGS sequence"/>
</dbReference>
<protein>
    <submittedName>
        <fullName evidence="2">Uncharacterized protein</fullName>
    </submittedName>
</protein>
<name>A0ABS8QM54_9PSED</name>
<dbReference type="EMBL" id="JAJOZI010000001">
    <property type="protein sequence ID" value="MCD7036747.1"/>
    <property type="molecule type" value="Genomic_DNA"/>
</dbReference>
<evidence type="ECO:0000313" key="2">
    <source>
        <dbReference type="EMBL" id="MCD7036747.1"/>
    </source>
</evidence>
<gene>
    <name evidence="2" type="ORF">LRQ20_00005</name>
</gene>
<organism evidence="2 3">
    <name type="scientific">Pseudomonas petroselini</name>
    <dbReference type="NCBI Taxonomy" id="2899822"/>
    <lineage>
        <taxon>Bacteria</taxon>
        <taxon>Pseudomonadati</taxon>
        <taxon>Pseudomonadota</taxon>
        <taxon>Gammaproteobacteria</taxon>
        <taxon>Pseudomonadales</taxon>
        <taxon>Pseudomonadaceae</taxon>
        <taxon>Pseudomonas</taxon>
    </lineage>
</organism>
<accession>A0ABS8QM54</accession>
<evidence type="ECO:0000313" key="3">
    <source>
        <dbReference type="Proteomes" id="UP001154922"/>
    </source>
</evidence>
<evidence type="ECO:0000256" key="1">
    <source>
        <dbReference type="SAM" id="MobiDB-lite"/>
    </source>
</evidence>
<keyword evidence="3" id="KW-1185">Reference proteome</keyword>
<sequence length="73" mass="8667">MRPEDFGQNIDPERYLRRINRLKDPRQQLSGNQASNGNFPRCMRNNRLNPTQTIFITIWSMKTSLPVKQNTFD</sequence>
<reference evidence="2 3" key="1">
    <citation type="journal article" date="2022" name="Int. J. Syst. Evol. Microbiol.">
        <title>Pseudomonas petroselini sp. nov., a pathogen causing bacterial rot of parsley in Japan.</title>
        <authorList>
            <person name="Sawada H."/>
            <person name="Fujikawa T."/>
            <person name="Osada S."/>
            <person name="Satou M."/>
        </authorList>
    </citation>
    <scope>NUCLEOTIDE SEQUENCE [LARGE SCALE GENOMIC DNA]</scope>
    <source>
        <strain evidence="2 3">MAFF 311096</strain>
    </source>
</reference>
<comment type="caution">
    <text evidence="2">The sequence shown here is derived from an EMBL/GenBank/DDBJ whole genome shotgun (WGS) entry which is preliminary data.</text>
</comment>